<dbReference type="EMBL" id="JAAWVQ010085498">
    <property type="protein sequence ID" value="MBN3279082.1"/>
    <property type="molecule type" value="Genomic_DNA"/>
</dbReference>
<dbReference type="InterPro" id="IPR003597">
    <property type="entry name" value="Ig_C1-set"/>
</dbReference>
<feature type="non-terminal residue" evidence="5">
    <location>
        <position position="262"/>
    </location>
</feature>
<evidence type="ECO:0000256" key="3">
    <source>
        <dbReference type="SAM" id="SignalP"/>
    </source>
</evidence>
<dbReference type="SUPFAM" id="SSF48726">
    <property type="entry name" value="Immunoglobulin"/>
    <property type="match status" value="2"/>
</dbReference>
<organism evidence="5 6">
    <name type="scientific">Polyodon spathula</name>
    <name type="common">North American paddlefish</name>
    <name type="synonym">Squalus spathula</name>
    <dbReference type="NCBI Taxonomy" id="7913"/>
    <lineage>
        <taxon>Eukaryota</taxon>
        <taxon>Metazoa</taxon>
        <taxon>Chordata</taxon>
        <taxon>Craniata</taxon>
        <taxon>Vertebrata</taxon>
        <taxon>Euteleostomi</taxon>
        <taxon>Actinopterygii</taxon>
        <taxon>Chondrostei</taxon>
        <taxon>Acipenseriformes</taxon>
        <taxon>Polyodontidae</taxon>
        <taxon>Polyodon</taxon>
    </lineage>
</organism>
<evidence type="ECO:0000256" key="1">
    <source>
        <dbReference type="ARBA" id="ARBA00023319"/>
    </source>
</evidence>
<accession>A0ABS2XYQ3</accession>
<keyword evidence="3" id="KW-0732">Signal</keyword>
<evidence type="ECO:0000313" key="5">
    <source>
        <dbReference type="EMBL" id="MBN3279082.1"/>
    </source>
</evidence>
<sequence length="262" mass="28286">MISSTVLITALVLRLTGLDALVLKQQKSLSVSPRHTAKISCVMTGGSVSSWTISWYQQKSGSVPRYLLYGISHASGVPDRYTGSEDSSSNMQQSGSGNRKYQAHQCRGVLDHQGAIVCLFKNIRGRLLWAAARPAVFTAPFDTFGDGTKLDVAQSASPPSLTLLPPSGEEQSTRSKATLVCLAQGFYPGSVTVTWMVDGQPKTGSEVQTSELEQLPDGYFQLSSFLSLPASQWTSGKTYSCQLRHEALSSPLEKNVRSSDCI</sequence>
<name>A0ABS2XYQ3_POLSP</name>
<feature type="non-terminal residue" evidence="5">
    <location>
        <position position="1"/>
    </location>
</feature>
<feature type="compositionally biased region" description="Low complexity" evidence="2">
    <location>
        <begin position="87"/>
        <end position="98"/>
    </location>
</feature>
<gene>
    <name evidence="5" type="primary">Igll5_1</name>
    <name evidence="5" type="ORF">GTO93_0021436</name>
</gene>
<dbReference type="InterPro" id="IPR050380">
    <property type="entry name" value="Immune_Resp_Modulators"/>
</dbReference>
<proteinExistence type="predicted"/>
<dbReference type="SMART" id="SM00407">
    <property type="entry name" value="IGc1"/>
    <property type="match status" value="1"/>
</dbReference>
<evidence type="ECO:0000259" key="4">
    <source>
        <dbReference type="PROSITE" id="PS50835"/>
    </source>
</evidence>
<comment type="caution">
    <text evidence="5">The sequence shown here is derived from an EMBL/GenBank/DDBJ whole genome shotgun (WGS) entry which is preliminary data.</text>
</comment>
<dbReference type="InterPro" id="IPR013783">
    <property type="entry name" value="Ig-like_fold"/>
</dbReference>
<feature type="region of interest" description="Disordered" evidence="2">
    <location>
        <begin position="79"/>
        <end position="98"/>
    </location>
</feature>
<reference evidence="5" key="1">
    <citation type="journal article" date="2021" name="Cell">
        <title>Tracing the genetic footprints of vertebrate landing in non-teleost ray-finned fishes.</title>
        <authorList>
            <person name="Bi X."/>
            <person name="Wang K."/>
            <person name="Yang L."/>
            <person name="Pan H."/>
            <person name="Jiang H."/>
            <person name="Wei Q."/>
            <person name="Fang M."/>
            <person name="Yu H."/>
            <person name="Zhu C."/>
            <person name="Cai Y."/>
            <person name="He Y."/>
            <person name="Gan X."/>
            <person name="Zeng H."/>
            <person name="Yu D."/>
            <person name="Zhu Y."/>
            <person name="Jiang H."/>
            <person name="Qiu Q."/>
            <person name="Yang H."/>
            <person name="Zhang Y.E."/>
            <person name="Wang W."/>
            <person name="Zhu M."/>
            <person name="He S."/>
            <person name="Zhang G."/>
        </authorList>
    </citation>
    <scope>NUCLEOTIDE SEQUENCE</scope>
    <source>
        <strain evidence="5">Pddl_001</strain>
    </source>
</reference>
<evidence type="ECO:0000313" key="6">
    <source>
        <dbReference type="Proteomes" id="UP001166093"/>
    </source>
</evidence>
<keyword evidence="1" id="KW-0393">Immunoglobulin domain</keyword>
<dbReference type="Pfam" id="PF07654">
    <property type="entry name" value="C1-set"/>
    <property type="match status" value="1"/>
</dbReference>
<dbReference type="Proteomes" id="UP001166093">
    <property type="component" value="Unassembled WGS sequence"/>
</dbReference>
<dbReference type="Gene3D" id="2.60.40.10">
    <property type="entry name" value="Immunoglobulins"/>
    <property type="match status" value="2"/>
</dbReference>
<dbReference type="PANTHER" id="PTHR23411">
    <property type="entry name" value="TAPASIN"/>
    <property type="match status" value="1"/>
</dbReference>
<dbReference type="PROSITE" id="PS50835">
    <property type="entry name" value="IG_LIKE"/>
    <property type="match status" value="1"/>
</dbReference>
<feature type="signal peptide" evidence="3">
    <location>
        <begin position="1"/>
        <end position="20"/>
    </location>
</feature>
<feature type="chain" id="PRO_5045835025" evidence="3">
    <location>
        <begin position="21"/>
        <end position="262"/>
    </location>
</feature>
<evidence type="ECO:0000256" key="2">
    <source>
        <dbReference type="SAM" id="MobiDB-lite"/>
    </source>
</evidence>
<dbReference type="InterPro" id="IPR036179">
    <property type="entry name" value="Ig-like_dom_sf"/>
</dbReference>
<keyword evidence="6" id="KW-1185">Reference proteome</keyword>
<protein>
    <submittedName>
        <fullName evidence="5">IGLL5 protein</fullName>
    </submittedName>
</protein>
<dbReference type="InterPro" id="IPR007110">
    <property type="entry name" value="Ig-like_dom"/>
</dbReference>
<feature type="domain" description="Ig-like" evidence="4">
    <location>
        <begin position="159"/>
        <end position="257"/>
    </location>
</feature>